<evidence type="ECO:0000256" key="1">
    <source>
        <dbReference type="SAM" id="SignalP"/>
    </source>
</evidence>
<feature type="signal peptide" evidence="1">
    <location>
        <begin position="1"/>
        <end position="20"/>
    </location>
</feature>
<evidence type="ECO:0000313" key="4">
    <source>
        <dbReference type="Proteomes" id="UP000254258"/>
    </source>
</evidence>
<organism evidence="3 4">
    <name type="scientific">Dyella monticola</name>
    <dbReference type="NCBI Taxonomy" id="1927958"/>
    <lineage>
        <taxon>Bacteria</taxon>
        <taxon>Pseudomonadati</taxon>
        <taxon>Pseudomonadota</taxon>
        <taxon>Gammaproteobacteria</taxon>
        <taxon>Lysobacterales</taxon>
        <taxon>Rhodanobacteraceae</taxon>
        <taxon>Dyella</taxon>
    </lineage>
</organism>
<feature type="domain" description="EF-hand" evidence="2">
    <location>
        <begin position="33"/>
        <end position="68"/>
    </location>
</feature>
<dbReference type="OrthoDB" id="5461251at2"/>
<dbReference type="EMBL" id="QRBE01000010">
    <property type="protein sequence ID" value="RDS79887.1"/>
    <property type="molecule type" value="Genomic_DNA"/>
</dbReference>
<comment type="caution">
    <text evidence="3">The sequence shown here is derived from an EMBL/GenBank/DDBJ whole genome shotgun (WGS) entry which is preliminary data.</text>
</comment>
<keyword evidence="4" id="KW-1185">Reference proteome</keyword>
<accession>A0A370WV48</accession>
<dbReference type="Proteomes" id="UP000254258">
    <property type="component" value="Unassembled WGS sequence"/>
</dbReference>
<dbReference type="Pfam" id="PF13202">
    <property type="entry name" value="EF-hand_5"/>
    <property type="match status" value="1"/>
</dbReference>
<keyword evidence="1" id="KW-0732">Signal</keyword>
<dbReference type="RefSeq" id="WP_115496518.1">
    <property type="nucleotide sequence ID" value="NZ_QRBE01000010.1"/>
</dbReference>
<evidence type="ECO:0000259" key="2">
    <source>
        <dbReference type="PROSITE" id="PS50222"/>
    </source>
</evidence>
<reference evidence="3 4" key="1">
    <citation type="submission" date="2018-07" db="EMBL/GenBank/DDBJ databases">
        <title>Dyella monticola sp. nov. and Dyella psychrodurans sp. nov. isolated from monsoon evergreen broad-leaved forest soil of Dinghu Mountain, China.</title>
        <authorList>
            <person name="Gao Z."/>
            <person name="Qiu L."/>
        </authorList>
    </citation>
    <scope>NUCLEOTIDE SEQUENCE [LARGE SCALE GENOMIC DNA]</scope>
    <source>
        <strain evidence="3 4">4G-K06</strain>
    </source>
</reference>
<gene>
    <name evidence="3" type="ORF">DWU98_15710</name>
</gene>
<evidence type="ECO:0000313" key="3">
    <source>
        <dbReference type="EMBL" id="RDS79887.1"/>
    </source>
</evidence>
<protein>
    <submittedName>
        <fullName evidence="3">EF-hand domain-containing protein</fullName>
    </submittedName>
</protein>
<proteinExistence type="predicted"/>
<dbReference type="InterPro" id="IPR011992">
    <property type="entry name" value="EF-hand-dom_pair"/>
</dbReference>
<dbReference type="PROSITE" id="PS50222">
    <property type="entry name" value="EF_HAND_2"/>
    <property type="match status" value="1"/>
</dbReference>
<dbReference type="InterPro" id="IPR002048">
    <property type="entry name" value="EF_hand_dom"/>
</dbReference>
<feature type="chain" id="PRO_5017019473" evidence="1">
    <location>
        <begin position="21"/>
        <end position="95"/>
    </location>
</feature>
<dbReference type="SUPFAM" id="SSF47473">
    <property type="entry name" value="EF-hand"/>
    <property type="match status" value="1"/>
</dbReference>
<name>A0A370WV48_9GAMM</name>
<dbReference type="AlphaFoldDB" id="A0A370WV48"/>
<sequence length="95" mass="10402">MRKIHSVFLVALLLPVIATAAPQTSPDSPRAQQMMRMLEQRFAAADTNHDGKLTLAEAQAGMPRVAQHFADIDTNHQGYITLDQIKLFMASRAGG</sequence>
<dbReference type="Gene3D" id="1.10.238.10">
    <property type="entry name" value="EF-hand"/>
    <property type="match status" value="1"/>
</dbReference>
<dbReference type="GO" id="GO:0005509">
    <property type="term" value="F:calcium ion binding"/>
    <property type="evidence" value="ECO:0007669"/>
    <property type="project" value="InterPro"/>
</dbReference>